<evidence type="ECO:0000313" key="2">
    <source>
        <dbReference type="Proteomes" id="UP000199648"/>
    </source>
</evidence>
<dbReference type="EMBL" id="FMWD01000008">
    <property type="protein sequence ID" value="SCZ64731.1"/>
    <property type="molecule type" value="Genomic_DNA"/>
</dbReference>
<organism evidence="1 2">
    <name type="scientific">Thiohalomonas denitrificans</name>
    <dbReference type="NCBI Taxonomy" id="415747"/>
    <lineage>
        <taxon>Bacteria</taxon>
        <taxon>Pseudomonadati</taxon>
        <taxon>Pseudomonadota</taxon>
        <taxon>Gammaproteobacteria</taxon>
        <taxon>Thiohalomonadales</taxon>
        <taxon>Thiohalomonadaceae</taxon>
        <taxon>Thiohalomonas</taxon>
    </lineage>
</organism>
<dbReference type="AlphaFoldDB" id="A0A1G5QU29"/>
<evidence type="ECO:0000313" key="1">
    <source>
        <dbReference type="EMBL" id="SCZ64731.1"/>
    </source>
</evidence>
<sequence length="80" mass="8922">MDTKADRWRARGSIITVALSAGQHRITEALRTKGVTEQMLQPQTYDRVYTVYLEADPDKLKNTGSVWVFPKSGKGLKGPS</sequence>
<reference evidence="1 2" key="1">
    <citation type="submission" date="2016-10" db="EMBL/GenBank/DDBJ databases">
        <authorList>
            <person name="de Groot N.N."/>
        </authorList>
    </citation>
    <scope>NUCLEOTIDE SEQUENCE [LARGE SCALE GENOMIC DNA]</scope>
    <source>
        <strain evidence="1 2">HLD2</strain>
    </source>
</reference>
<keyword evidence="2" id="KW-1185">Reference proteome</keyword>
<proteinExistence type="predicted"/>
<accession>A0A1G5QU29</accession>
<name>A0A1G5QU29_9GAMM</name>
<protein>
    <submittedName>
        <fullName evidence="1">Uncharacterized protein</fullName>
    </submittedName>
</protein>
<gene>
    <name evidence="1" type="ORF">SAMN03097708_02704</name>
</gene>
<dbReference type="Proteomes" id="UP000199648">
    <property type="component" value="Unassembled WGS sequence"/>
</dbReference>